<dbReference type="InterPro" id="IPR051212">
    <property type="entry name" value="Type-I_RE_S_subunit"/>
</dbReference>
<dbReference type="Pfam" id="PF01420">
    <property type="entry name" value="Methylase_S"/>
    <property type="match status" value="2"/>
</dbReference>
<dbReference type="GeneID" id="43347957"/>
<dbReference type="eggNOG" id="COG0732">
    <property type="taxonomic scope" value="Bacteria"/>
</dbReference>
<dbReference type="InterPro" id="IPR044946">
    <property type="entry name" value="Restrct_endonuc_typeI_TRD_sf"/>
</dbReference>
<organism evidence="5 6">
    <name type="scientific">Parasutterella excrementihominis YIT 11859</name>
    <dbReference type="NCBI Taxonomy" id="762966"/>
    <lineage>
        <taxon>Bacteria</taxon>
        <taxon>Pseudomonadati</taxon>
        <taxon>Pseudomonadota</taxon>
        <taxon>Betaproteobacteria</taxon>
        <taxon>Burkholderiales</taxon>
        <taxon>Sutterellaceae</taxon>
        <taxon>Parasutterella</taxon>
    </lineage>
</organism>
<dbReference type="OrthoDB" id="5298944at2"/>
<comment type="similarity">
    <text evidence="1">Belongs to the type-I restriction system S methylase family.</text>
</comment>
<keyword evidence="6" id="KW-1185">Reference proteome</keyword>
<evidence type="ECO:0000259" key="4">
    <source>
        <dbReference type="Pfam" id="PF01420"/>
    </source>
</evidence>
<dbReference type="GO" id="GO:0003677">
    <property type="term" value="F:DNA binding"/>
    <property type="evidence" value="ECO:0007669"/>
    <property type="project" value="UniProtKB-KW"/>
</dbReference>
<dbReference type="Gene3D" id="3.90.220.20">
    <property type="entry name" value="DNA methylase specificity domains"/>
    <property type="match status" value="2"/>
</dbReference>
<feature type="domain" description="Type I restriction modification DNA specificity" evidence="4">
    <location>
        <begin position="262"/>
        <end position="425"/>
    </location>
</feature>
<evidence type="ECO:0000256" key="3">
    <source>
        <dbReference type="ARBA" id="ARBA00023125"/>
    </source>
</evidence>
<name>F3QHN7_9BURK</name>
<proteinExistence type="inferred from homology"/>
<evidence type="ECO:0000256" key="1">
    <source>
        <dbReference type="ARBA" id="ARBA00010923"/>
    </source>
</evidence>
<reference evidence="5 6" key="1">
    <citation type="submission" date="2011-02" db="EMBL/GenBank/DDBJ databases">
        <authorList>
            <person name="Weinstock G."/>
            <person name="Sodergren E."/>
            <person name="Clifton S."/>
            <person name="Fulton L."/>
            <person name="Fulton B."/>
            <person name="Courtney L."/>
            <person name="Fronick C."/>
            <person name="Harrison M."/>
            <person name="Strong C."/>
            <person name="Farmer C."/>
            <person name="Delahaunty K."/>
            <person name="Markovic C."/>
            <person name="Hall O."/>
            <person name="Minx P."/>
            <person name="Tomlinson C."/>
            <person name="Mitreva M."/>
            <person name="Hou S."/>
            <person name="Chen J."/>
            <person name="Wollam A."/>
            <person name="Pepin K.H."/>
            <person name="Johnson M."/>
            <person name="Bhonagiri V."/>
            <person name="Zhang X."/>
            <person name="Suruliraj S."/>
            <person name="Warren W."/>
            <person name="Chinwalla A."/>
            <person name="Mardis E.R."/>
            <person name="Wilson R.K."/>
        </authorList>
    </citation>
    <scope>NUCLEOTIDE SEQUENCE [LARGE SCALE GENOMIC DNA]</scope>
    <source>
        <strain evidence="5 6">YIT 11859</strain>
    </source>
</reference>
<dbReference type="PANTHER" id="PTHR43140:SF1">
    <property type="entry name" value="TYPE I RESTRICTION ENZYME ECOKI SPECIFICITY SUBUNIT"/>
    <property type="match status" value="1"/>
</dbReference>
<keyword evidence="3" id="KW-0238">DNA-binding</keyword>
<accession>F3QHN7</accession>
<dbReference type="GO" id="GO:0009307">
    <property type="term" value="P:DNA restriction-modification system"/>
    <property type="evidence" value="ECO:0007669"/>
    <property type="project" value="UniProtKB-KW"/>
</dbReference>
<evidence type="ECO:0000256" key="2">
    <source>
        <dbReference type="ARBA" id="ARBA00022747"/>
    </source>
</evidence>
<dbReference type="InterPro" id="IPR000055">
    <property type="entry name" value="Restrct_endonuc_typeI_TRD"/>
</dbReference>
<dbReference type="RefSeq" id="WP_008863500.1">
    <property type="nucleotide sequence ID" value="NZ_GL883681.1"/>
</dbReference>
<dbReference type="PANTHER" id="PTHR43140">
    <property type="entry name" value="TYPE-1 RESTRICTION ENZYME ECOKI SPECIFICITY PROTEIN"/>
    <property type="match status" value="1"/>
</dbReference>
<dbReference type="AlphaFoldDB" id="F3QHN7"/>
<evidence type="ECO:0000313" key="6">
    <source>
        <dbReference type="Proteomes" id="UP000005156"/>
    </source>
</evidence>
<gene>
    <name evidence="5" type="ORF">HMPREF9439_00434</name>
</gene>
<dbReference type="Proteomes" id="UP000005156">
    <property type="component" value="Unassembled WGS sequence"/>
</dbReference>
<protein>
    <submittedName>
        <fullName evidence="5">Type I restriction modification DNA specificity domain protein</fullName>
    </submittedName>
</protein>
<feature type="domain" description="Type I restriction modification DNA specificity" evidence="4">
    <location>
        <begin position="45"/>
        <end position="218"/>
    </location>
</feature>
<dbReference type="HOGENOM" id="CLU_021095_10_4_4"/>
<keyword evidence="2" id="KW-0680">Restriction system</keyword>
<dbReference type="EMBL" id="AFBP01000008">
    <property type="protein sequence ID" value="EGG57144.1"/>
    <property type="molecule type" value="Genomic_DNA"/>
</dbReference>
<dbReference type="SUPFAM" id="SSF116734">
    <property type="entry name" value="DNA methylase specificity domain"/>
    <property type="match status" value="2"/>
</dbReference>
<sequence>MQALNALKSRLLDLAIRGKLVPQIDGENEVEQIGKAPKENPFEIPKKWKWVRLDDIAPYGKCERIEACSFDRDTWLLNLEDIEKDTGRLLQKNKIIKNQGAKYLFNKGDVLYSRLRPYLNKVLVADEDGVCTTEIIPLKPKENTLSGSYLSFFLKSQYFVQYAVSQSYGVKMPRVGTATAKNALVALPPLDEQKRIVEKLESLFAKIDTIQKSIDEVSQLGASLEKQLLQSSISGKLVPQLDEELEVEQIGDAPEEVPFEIPEKWKWVRLESLGTLFSGKTPKADELTSSGNIPYFKISDMNSSENQKYMRHTEHYLKTTPKKIFKAGSIIFPKNGGAVFTNKRRFLVRDSIVDLNTGGFYPNKNYLDESYAFLLLSSIDFREISKGTALPTIDSSKLKSYLVPLPPLGEQRRIVEKFEKLMLEIQKLK</sequence>
<evidence type="ECO:0000313" key="5">
    <source>
        <dbReference type="EMBL" id="EGG57144.1"/>
    </source>
</evidence>
<comment type="caution">
    <text evidence="5">The sequence shown here is derived from an EMBL/GenBank/DDBJ whole genome shotgun (WGS) entry which is preliminary data.</text>
</comment>